<reference evidence="2" key="1">
    <citation type="submission" date="2023-07" db="EMBL/GenBank/DDBJ databases">
        <authorList>
            <consortium name="AG Swart"/>
            <person name="Singh M."/>
            <person name="Singh A."/>
            <person name="Seah K."/>
            <person name="Emmerich C."/>
        </authorList>
    </citation>
    <scope>NUCLEOTIDE SEQUENCE</scope>
    <source>
        <strain evidence="2">DP1</strain>
    </source>
</reference>
<comment type="caution">
    <text evidence="2">The sequence shown here is derived from an EMBL/GenBank/DDBJ whole genome shotgun (WGS) entry which is preliminary data.</text>
</comment>
<feature type="region of interest" description="Disordered" evidence="1">
    <location>
        <begin position="72"/>
        <end position="105"/>
    </location>
</feature>
<dbReference type="Proteomes" id="UP001295684">
    <property type="component" value="Unassembled WGS sequence"/>
</dbReference>
<evidence type="ECO:0000256" key="1">
    <source>
        <dbReference type="SAM" id="MobiDB-lite"/>
    </source>
</evidence>
<dbReference type="EMBL" id="CAMPGE010023430">
    <property type="protein sequence ID" value="CAI2381370.1"/>
    <property type="molecule type" value="Genomic_DNA"/>
</dbReference>
<feature type="compositionally biased region" description="Basic and acidic residues" evidence="1">
    <location>
        <begin position="78"/>
        <end position="105"/>
    </location>
</feature>
<keyword evidence="3" id="KW-1185">Reference proteome</keyword>
<feature type="compositionally biased region" description="Basic residues" evidence="1">
    <location>
        <begin position="16"/>
        <end position="33"/>
    </location>
</feature>
<gene>
    <name evidence="2" type="ORF">ECRASSUSDP1_LOCUS22825</name>
</gene>
<evidence type="ECO:0000313" key="2">
    <source>
        <dbReference type="EMBL" id="CAI2381370.1"/>
    </source>
</evidence>
<sequence length="157" mass="18350">MVNPTPKIKDVAKNPPKVKIKSKSIHMTSKKRQSMLNGDKDTLQSKASEMVPKTFKRATTLYHGFDATRKIISQNMDKSGKTDNSQKDQKPTRKGHKEFSEIKPSGKFELEEKYVVPQQEISDYDSQDCKDIRDKYSFREKYEEYRADEQYSLNKQF</sequence>
<protein>
    <submittedName>
        <fullName evidence="2">Uncharacterized protein</fullName>
    </submittedName>
</protein>
<feature type="region of interest" description="Disordered" evidence="1">
    <location>
        <begin position="1"/>
        <end position="50"/>
    </location>
</feature>
<dbReference type="AlphaFoldDB" id="A0AAD1Y0C6"/>
<accession>A0AAD1Y0C6</accession>
<organism evidence="2 3">
    <name type="scientific">Euplotes crassus</name>
    <dbReference type="NCBI Taxonomy" id="5936"/>
    <lineage>
        <taxon>Eukaryota</taxon>
        <taxon>Sar</taxon>
        <taxon>Alveolata</taxon>
        <taxon>Ciliophora</taxon>
        <taxon>Intramacronucleata</taxon>
        <taxon>Spirotrichea</taxon>
        <taxon>Hypotrichia</taxon>
        <taxon>Euplotida</taxon>
        <taxon>Euplotidae</taxon>
        <taxon>Moneuplotes</taxon>
    </lineage>
</organism>
<evidence type="ECO:0000313" key="3">
    <source>
        <dbReference type="Proteomes" id="UP001295684"/>
    </source>
</evidence>
<proteinExistence type="predicted"/>
<name>A0AAD1Y0C6_EUPCR</name>